<feature type="domain" description="G5" evidence="3">
    <location>
        <begin position="263"/>
        <end position="343"/>
    </location>
</feature>
<protein>
    <submittedName>
        <fullName evidence="5">Murein DD-endopeptidase MepM and murein hydrolase activator NlpD, contain LysM domain</fullName>
    </submittedName>
</protein>
<dbReference type="InterPro" id="IPR016047">
    <property type="entry name" value="M23ase_b-sheet_dom"/>
</dbReference>
<dbReference type="AlphaFoldDB" id="A0A1M6HZS1"/>
<keyword evidence="5" id="KW-0378">Hydrolase</keyword>
<dbReference type="RefSeq" id="WP_073049584.1">
    <property type="nucleotide sequence ID" value="NZ_FQZL01000015.1"/>
</dbReference>
<keyword evidence="1" id="KW-0732">Signal</keyword>
<dbReference type="Gene3D" id="2.70.70.10">
    <property type="entry name" value="Glucose Permease (Domain IIA)"/>
    <property type="match status" value="1"/>
</dbReference>
<dbReference type="InterPro" id="IPR036779">
    <property type="entry name" value="LysM_dom_sf"/>
</dbReference>
<dbReference type="InterPro" id="IPR018392">
    <property type="entry name" value="LysM"/>
</dbReference>
<dbReference type="Pfam" id="PF01476">
    <property type="entry name" value="LysM"/>
    <property type="match status" value="1"/>
</dbReference>
<keyword evidence="2" id="KW-1133">Transmembrane helix</keyword>
<dbReference type="Gene3D" id="2.20.230.10">
    <property type="entry name" value="Resuscitation-promoting factor rpfb"/>
    <property type="match status" value="1"/>
</dbReference>
<dbReference type="Gene3D" id="3.10.350.10">
    <property type="entry name" value="LysM domain"/>
    <property type="match status" value="1"/>
</dbReference>
<reference evidence="5 6" key="1">
    <citation type="submission" date="2016-11" db="EMBL/GenBank/DDBJ databases">
        <authorList>
            <person name="Jaros S."/>
            <person name="Januszkiewicz K."/>
            <person name="Wedrychowicz H."/>
        </authorList>
    </citation>
    <scope>NUCLEOTIDE SEQUENCE [LARGE SCALE GENOMIC DNA]</scope>
    <source>
        <strain evidence="5 6">DSM 17477</strain>
    </source>
</reference>
<evidence type="ECO:0000256" key="2">
    <source>
        <dbReference type="SAM" id="Phobius"/>
    </source>
</evidence>
<proteinExistence type="predicted"/>
<dbReference type="SUPFAM" id="SSF51261">
    <property type="entry name" value="Duplicated hybrid motif"/>
    <property type="match status" value="1"/>
</dbReference>
<dbReference type="PROSITE" id="PS51109">
    <property type="entry name" value="G5"/>
    <property type="match status" value="1"/>
</dbReference>
<dbReference type="STRING" id="1121476.SAMN02745751_02149"/>
<dbReference type="InterPro" id="IPR050570">
    <property type="entry name" value="Cell_wall_metabolism_enzyme"/>
</dbReference>
<feature type="domain" description="LysM" evidence="4">
    <location>
        <begin position="212"/>
        <end position="256"/>
    </location>
</feature>
<dbReference type="InterPro" id="IPR011098">
    <property type="entry name" value="G5_dom"/>
</dbReference>
<dbReference type="PROSITE" id="PS51782">
    <property type="entry name" value="LYSM"/>
    <property type="match status" value="1"/>
</dbReference>
<dbReference type="CDD" id="cd12797">
    <property type="entry name" value="M23_peptidase"/>
    <property type="match status" value="1"/>
</dbReference>
<dbReference type="EMBL" id="FQZL01000015">
    <property type="protein sequence ID" value="SHJ27677.1"/>
    <property type="molecule type" value="Genomic_DNA"/>
</dbReference>
<accession>A0A1M6HZS1</accession>
<name>A0A1M6HZS1_9FIRM</name>
<dbReference type="Pfam" id="PF01551">
    <property type="entry name" value="Peptidase_M23"/>
    <property type="match status" value="1"/>
</dbReference>
<evidence type="ECO:0000313" key="6">
    <source>
        <dbReference type="Proteomes" id="UP000184052"/>
    </source>
</evidence>
<organism evidence="5 6">
    <name type="scientific">Dethiosulfatibacter aminovorans DSM 17477</name>
    <dbReference type="NCBI Taxonomy" id="1121476"/>
    <lineage>
        <taxon>Bacteria</taxon>
        <taxon>Bacillati</taxon>
        <taxon>Bacillota</taxon>
        <taxon>Tissierellia</taxon>
        <taxon>Dethiosulfatibacter</taxon>
    </lineage>
</organism>
<dbReference type="GO" id="GO:0004222">
    <property type="term" value="F:metalloendopeptidase activity"/>
    <property type="evidence" value="ECO:0007669"/>
    <property type="project" value="TreeGrafter"/>
</dbReference>
<dbReference type="Proteomes" id="UP000184052">
    <property type="component" value="Unassembled WGS sequence"/>
</dbReference>
<dbReference type="InterPro" id="IPR011055">
    <property type="entry name" value="Dup_hybrid_motif"/>
</dbReference>
<evidence type="ECO:0000259" key="3">
    <source>
        <dbReference type="PROSITE" id="PS51109"/>
    </source>
</evidence>
<dbReference type="SMART" id="SM01208">
    <property type="entry name" value="G5"/>
    <property type="match status" value="1"/>
</dbReference>
<dbReference type="OrthoDB" id="9809488at2"/>
<dbReference type="SMART" id="SM00257">
    <property type="entry name" value="LysM"/>
    <property type="match status" value="1"/>
</dbReference>
<dbReference type="PANTHER" id="PTHR21666">
    <property type="entry name" value="PEPTIDASE-RELATED"/>
    <property type="match status" value="1"/>
</dbReference>
<keyword evidence="2" id="KW-0472">Membrane</keyword>
<keyword evidence="6" id="KW-1185">Reference proteome</keyword>
<feature type="transmembrane region" description="Helical" evidence="2">
    <location>
        <begin position="20"/>
        <end position="42"/>
    </location>
</feature>
<sequence length="475" mass="53580">MQIFKSMLENLKKNKVVDKFLSNSYAVNISILLILTFSVLLYSHLTNLIRLNEVATRSFEVYFDGNYVGNIRDKESFEEVLGDFRDTLQEENHAEVAISNTVEYVSTHVEDSEISTHDEIVDNIASKIEYNILAYGIKVDGEILGELKTEEEAEGILEAIKEPFEMMMEDSEILSLDFAQDVEIVQCEVSKYEIDDAEKLLQYLQKGTTEEQIHVVEKGDNFWTISSQYNLTVDELISANPTVDSELIHPGDELSLIIPKPYIGVRTVELATYEEKIPYETEYEKVSWLYNDEYSVKKSGEYGIKEVDAKIIRENGIKIETEVIEEEIISEPVTKIVYNGTIEPPPRKGTGTFINPLPSGYVTSRYGARWGGFHYGVDIANSIGTPIKATDGGKVIYAGWFGDYGYMVQIDHGGGYTSVYGHCSKFYVEVGDMVYQGQKIAAVGNTGYSTGPHVHFEIRKYGVKKDPGLYIPVLY</sequence>
<evidence type="ECO:0000259" key="4">
    <source>
        <dbReference type="PROSITE" id="PS51782"/>
    </source>
</evidence>
<gene>
    <name evidence="5" type="ORF">SAMN02745751_02149</name>
</gene>
<evidence type="ECO:0000256" key="1">
    <source>
        <dbReference type="ARBA" id="ARBA00022729"/>
    </source>
</evidence>
<evidence type="ECO:0000313" key="5">
    <source>
        <dbReference type="EMBL" id="SHJ27677.1"/>
    </source>
</evidence>
<keyword evidence="2" id="KW-0812">Transmembrane</keyword>
<dbReference type="Pfam" id="PF07501">
    <property type="entry name" value="G5"/>
    <property type="match status" value="1"/>
</dbReference>
<dbReference type="PANTHER" id="PTHR21666:SF270">
    <property type="entry name" value="MUREIN HYDROLASE ACTIVATOR ENVC"/>
    <property type="match status" value="1"/>
</dbReference>
<dbReference type="CDD" id="cd00118">
    <property type="entry name" value="LysM"/>
    <property type="match status" value="1"/>
</dbReference>